<gene>
    <name evidence="1" type="ORF">NITFAB_0581</name>
</gene>
<reference evidence="1" key="1">
    <citation type="submission" date="2018-05" db="EMBL/GenBank/DDBJ databases">
        <authorList>
            <person name="Lanie J.A."/>
            <person name="Ng W.-L."/>
            <person name="Kazmierczak K.M."/>
            <person name="Andrzejewski T.M."/>
            <person name="Davidsen T.M."/>
            <person name="Wayne K.J."/>
            <person name="Tettelin H."/>
            <person name="Glass J.I."/>
            <person name="Rusch D."/>
            <person name="Podicherti R."/>
            <person name="Tsui H.-C.T."/>
            <person name="Winkler M.E."/>
        </authorList>
    </citation>
    <scope>NUCLEOTIDE SEQUENCE</scope>
    <source>
        <strain evidence="1">KNB</strain>
    </source>
</reference>
<evidence type="ECO:0000313" key="1">
    <source>
        <dbReference type="EMBL" id="SPS04992.1"/>
    </source>
</evidence>
<name>A0A2X0R513_9PROT</name>
<organism evidence="1">
    <name type="scientific">Candidatus Nitrotoga fabula</name>
    <dbReference type="NCBI Taxonomy" id="2182327"/>
    <lineage>
        <taxon>Bacteria</taxon>
        <taxon>Pseudomonadati</taxon>
        <taxon>Pseudomonadota</taxon>
        <taxon>Betaproteobacteria</taxon>
        <taxon>Nitrosomonadales</taxon>
        <taxon>Gallionellaceae</taxon>
        <taxon>Candidatus Nitrotoga</taxon>
    </lineage>
</organism>
<accession>A0A2X0R513</accession>
<dbReference type="EMBL" id="LS423452">
    <property type="protein sequence ID" value="SPS04992.1"/>
    <property type="molecule type" value="Genomic_DNA"/>
</dbReference>
<sequence>MLLKEGAIKPSVKQGSYHVTDLNIIKKMLCDKEKSVRVPLSYPGMARIVKPRKPLPATRKGYAEMQQIRENKPSPWHKPTPAWVGALDAVFGNLGR</sequence>
<protein>
    <submittedName>
        <fullName evidence="1">Uncharacterized protein</fullName>
    </submittedName>
</protein>
<proteinExistence type="predicted"/>
<dbReference type="AlphaFoldDB" id="A0A2X0R513"/>